<sequence>MTRTPQSRLKVWRPMPSSTAMKHQDIGWHFDNTYAQLPDHFYTKLHPVPVHEPRLVIVNNALAEELGLNLKASSEDELAQLFSGNQLPEGAEPLAQAYAGHQFGHFTYLGDGRAHLIGEHLTPDGKRVDIQFKGSGQTPYARRGDGRAALGPMLREYIISEAMHALGIPTTRSLAIATTGESVYRETVLQGAILTRVASSHLRVGTFEYLAAQEDKAGLKQLTDYAIQRHYPEIIDSDTPYLELLKAVMACQIKLITEWLRVGFIHGVMNTDNMAVSCQTIDYGPCAFMDSYDPNTVFSSIDHMGRYAYANQPRIAQWNLARFAEAILPLLHENIEKAAAMAEEVIQSFKALFQQEWLAMMRRKLGLFGEEKEDREFITGLLQWMQRSHADYTNTFRDLMDEHFPEEPHYQDQEFKHWYDRWQQRLEHNTNPFPSSLCLMGATNPVVIPRNHRVEAALNAVEQNADFSKLHELLDVLSEPYKDKEKYTEFKNPPAPKERVYQTFCGT</sequence>
<comment type="catalytic activity">
    <reaction evidence="8">
        <text>L-tyrosyl-[protein] + ATP = O-(5'-adenylyl)-L-tyrosyl-[protein] + diphosphate</text>
        <dbReference type="Rhea" id="RHEA:54288"/>
        <dbReference type="Rhea" id="RHEA-COMP:10136"/>
        <dbReference type="Rhea" id="RHEA-COMP:13846"/>
        <dbReference type="ChEBI" id="CHEBI:30616"/>
        <dbReference type="ChEBI" id="CHEBI:33019"/>
        <dbReference type="ChEBI" id="CHEBI:46858"/>
        <dbReference type="ChEBI" id="CHEBI:83624"/>
        <dbReference type="EC" id="2.7.7.108"/>
    </reaction>
</comment>
<comment type="catalytic activity">
    <reaction evidence="8">
        <text>L-tyrosyl-[protein] + UTP = O-(5'-uridylyl)-L-tyrosyl-[protein] + diphosphate</text>
        <dbReference type="Rhea" id="RHEA:83887"/>
        <dbReference type="Rhea" id="RHEA-COMP:10136"/>
        <dbReference type="Rhea" id="RHEA-COMP:20238"/>
        <dbReference type="ChEBI" id="CHEBI:33019"/>
        <dbReference type="ChEBI" id="CHEBI:46398"/>
        <dbReference type="ChEBI" id="CHEBI:46858"/>
        <dbReference type="ChEBI" id="CHEBI:90602"/>
    </reaction>
</comment>
<feature type="binding site" evidence="8">
    <location>
        <position position="196"/>
    </location>
    <ligand>
        <name>ATP</name>
        <dbReference type="ChEBI" id="CHEBI:30616"/>
    </ligand>
</feature>
<dbReference type="EC" id="2.7.7.108" evidence="8"/>
<dbReference type="GO" id="GO:0070733">
    <property type="term" value="F:AMPylase activity"/>
    <property type="evidence" value="ECO:0007669"/>
    <property type="project" value="UniProtKB-EC"/>
</dbReference>
<geneLocation type="plasmid" evidence="9 10">
    <name>A</name>
</geneLocation>
<feature type="binding site" evidence="8">
    <location>
        <position position="112"/>
    </location>
    <ligand>
        <name>ATP</name>
        <dbReference type="ChEBI" id="CHEBI:30616"/>
    </ligand>
</feature>
<evidence type="ECO:0000256" key="6">
    <source>
        <dbReference type="ARBA" id="ARBA00022840"/>
    </source>
</evidence>
<feature type="binding site" evidence="8">
    <location>
        <position position="273"/>
    </location>
    <ligand>
        <name>Mg(2+)</name>
        <dbReference type="ChEBI" id="CHEBI:18420"/>
    </ligand>
</feature>
<comment type="catalytic activity">
    <reaction evidence="8">
        <text>L-seryl-[protein] + ATP = 3-O-(5'-adenylyl)-L-seryl-[protein] + diphosphate</text>
        <dbReference type="Rhea" id="RHEA:58120"/>
        <dbReference type="Rhea" id="RHEA-COMP:9863"/>
        <dbReference type="Rhea" id="RHEA-COMP:15073"/>
        <dbReference type="ChEBI" id="CHEBI:29999"/>
        <dbReference type="ChEBI" id="CHEBI:30616"/>
        <dbReference type="ChEBI" id="CHEBI:33019"/>
        <dbReference type="ChEBI" id="CHEBI:142516"/>
        <dbReference type="EC" id="2.7.7.108"/>
    </reaction>
</comment>
<organism evidence="9 10">
    <name type="scientific">Nitrosococcus oceani (strain ATCC 19707 / BCRC 17464 / JCM 30415 / NCIMB 11848 / C-107)</name>
    <dbReference type="NCBI Taxonomy" id="323261"/>
    <lineage>
        <taxon>Bacteria</taxon>
        <taxon>Pseudomonadati</taxon>
        <taxon>Pseudomonadota</taxon>
        <taxon>Gammaproteobacteria</taxon>
        <taxon>Chromatiales</taxon>
        <taxon>Chromatiaceae</taxon>
        <taxon>Nitrosococcus</taxon>
    </lineage>
</organism>
<dbReference type="EMBL" id="CP000126">
    <property type="protein sequence ID" value="ABA56532.1"/>
    <property type="molecule type" value="Genomic_DNA"/>
</dbReference>
<feature type="binding site" evidence="8">
    <location>
        <position position="282"/>
    </location>
    <ligand>
        <name>ATP</name>
        <dbReference type="ChEBI" id="CHEBI:30616"/>
    </ligand>
</feature>
<dbReference type="PANTHER" id="PTHR12153:SF15">
    <property type="entry name" value="PROTEIN ADENYLYLTRANSFERASE SELO, MITOCHONDRIAL"/>
    <property type="match status" value="1"/>
</dbReference>
<proteinExistence type="inferred from homology"/>
<feature type="binding site" evidence="8">
    <location>
        <position position="133"/>
    </location>
    <ligand>
        <name>ATP</name>
        <dbReference type="ChEBI" id="CHEBI:30616"/>
    </ligand>
</feature>
<feature type="binding site" evidence="8">
    <location>
        <position position="145"/>
    </location>
    <ligand>
        <name>ATP</name>
        <dbReference type="ChEBI" id="CHEBI:30616"/>
    </ligand>
</feature>
<dbReference type="EC" id="2.7.7.-" evidence="8"/>
<gene>
    <name evidence="8" type="primary">ydiU</name>
    <name evidence="8" type="synonym">selO</name>
    <name evidence="9" type="ORF">Noc_A0019</name>
</gene>
<comment type="catalytic activity">
    <reaction evidence="8">
        <text>L-histidyl-[protein] + UTP = N(tele)-(5'-uridylyl)-L-histidyl-[protein] + diphosphate</text>
        <dbReference type="Rhea" id="RHEA:83891"/>
        <dbReference type="Rhea" id="RHEA-COMP:9745"/>
        <dbReference type="Rhea" id="RHEA-COMP:20239"/>
        <dbReference type="ChEBI" id="CHEBI:29979"/>
        <dbReference type="ChEBI" id="CHEBI:33019"/>
        <dbReference type="ChEBI" id="CHEBI:46398"/>
        <dbReference type="ChEBI" id="CHEBI:233474"/>
    </reaction>
</comment>
<dbReference type="HAMAP" id="MF_00692">
    <property type="entry name" value="SelO"/>
    <property type="match status" value="1"/>
</dbReference>
<comment type="similarity">
    <text evidence="1 8">Belongs to the SELO family.</text>
</comment>
<feature type="active site" description="Proton acceptor" evidence="8">
    <location>
        <position position="272"/>
    </location>
</feature>
<comment type="function">
    <text evidence="8">Nucleotidyltransferase involved in the post-translational modification of proteins. It can catalyze the addition of adenosine monophosphate (AMP) or uridine monophosphate (UMP) to a protein, resulting in modifications known as AMPylation and UMPylation.</text>
</comment>
<feature type="binding site" evidence="8">
    <location>
        <position position="110"/>
    </location>
    <ligand>
        <name>ATP</name>
        <dbReference type="ChEBI" id="CHEBI:30616"/>
    </ligand>
</feature>
<dbReference type="GO" id="GO:0000287">
    <property type="term" value="F:magnesium ion binding"/>
    <property type="evidence" value="ECO:0007669"/>
    <property type="project" value="UniProtKB-UniRule"/>
</dbReference>
<keyword evidence="8" id="KW-0464">Manganese</keyword>
<feature type="binding site" evidence="8">
    <location>
        <position position="203"/>
    </location>
    <ligand>
        <name>ATP</name>
        <dbReference type="ChEBI" id="CHEBI:30616"/>
    </ligand>
</feature>
<evidence type="ECO:0000256" key="2">
    <source>
        <dbReference type="ARBA" id="ARBA00022679"/>
    </source>
</evidence>
<evidence type="ECO:0000256" key="5">
    <source>
        <dbReference type="ARBA" id="ARBA00022741"/>
    </source>
</evidence>
<evidence type="ECO:0000313" key="10">
    <source>
        <dbReference type="Proteomes" id="UP000006838"/>
    </source>
</evidence>
<comment type="catalytic activity">
    <reaction evidence="8">
        <text>L-seryl-[protein] + UTP = O-(5'-uridylyl)-L-seryl-[protein] + diphosphate</text>
        <dbReference type="Rhea" id="RHEA:64604"/>
        <dbReference type="Rhea" id="RHEA-COMP:9863"/>
        <dbReference type="Rhea" id="RHEA-COMP:16635"/>
        <dbReference type="ChEBI" id="CHEBI:29999"/>
        <dbReference type="ChEBI" id="CHEBI:33019"/>
        <dbReference type="ChEBI" id="CHEBI:46398"/>
        <dbReference type="ChEBI" id="CHEBI:156051"/>
    </reaction>
</comment>
<dbReference type="Proteomes" id="UP000006838">
    <property type="component" value="Plasmid A"/>
</dbReference>
<comment type="catalytic activity">
    <reaction evidence="8">
        <text>L-threonyl-[protein] + ATP = 3-O-(5'-adenylyl)-L-threonyl-[protein] + diphosphate</text>
        <dbReference type="Rhea" id="RHEA:54292"/>
        <dbReference type="Rhea" id="RHEA-COMP:11060"/>
        <dbReference type="Rhea" id="RHEA-COMP:13847"/>
        <dbReference type="ChEBI" id="CHEBI:30013"/>
        <dbReference type="ChEBI" id="CHEBI:30616"/>
        <dbReference type="ChEBI" id="CHEBI:33019"/>
        <dbReference type="ChEBI" id="CHEBI:138113"/>
        <dbReference type="EC" id="2.7.7.108"/>
    </reaction>
</comment>
<dbReference type="InParanoid" id="Q3JF64"/>
<keyword evidence="4 8" id="KW-0479">Metal-binding</keyword>
<evidence type="ECO:0000256" key="7">
    <source>
        <dbReference type="ARBA" id="ARBA00022842"/>
    </source>
</evidence>
<feature type="binding site" evidence="8">
    <location>
        <position position="113"/>
    </location>
    <ligand>
        <name>ATP</name>
        <dbReference type="ChEBI" id="CHEBI:30616"/>
    </ligand>
</feature>
<evidence type="ECO:0000256" key="1">
    <source>
        <dbReference type="ARBA" id="ARBA00009747"/>
    </source>
</evidence>
<keyword evidence="9" id="KW-0614">Plasmid</keyword>
<dbReference type="HOGENOM" id="CLU_010245_4_0_6"/>
<keyword evidence="7 8" id="KW-0460">Magnesium</keyword>
<evidence type="ECO:0000313" key="9">
    <source>
        <dbReference type="EMBL" id="ABA56532.1"/>
    </source>
</evidence>
<keyword evidence="3 8" id="KW-0548">Nucleotidyltransferase</keyword>
<reference evidence="9 10" key="1">
    <citation type="submission" date="2005-09" db="EMBL/GenBank/DDBJ databases">
        <title>Complete sequence of Plasmid A of Nitrosococcus oceani ATCC 19707.</title>
        <authorList>
            <consortium name="US DOE Joint Genome Institute"/>
            <person name="Copeland A."/>
            <person name="Lucas S."/>
            <person name="Lapidus A."/>
            <person name="Barry K."/>
            <person name="Detter J.C."/>
            <person name="Glavina T."/>
            <person name="Hammon N."/>
            <person name="Israni S."/>
            <person name="Pitluck S."/>
            <person name="Chain P."/>
            <person name="Malfatti S."/>
            <person name="Shin M."/>
            <person name="Vergez L."/>
            <person name="Schmutz J."/>
            <person name="Larimer F."/>
            <person name="Land M."/>
            <person name="Hauser L."/>
            <person name="Kyrpides N."/>
            <person name="Ivanova N."/>
            <person name="Richardson P."/>
        </authorList>
    </citation>
    <scope>NUCLEOTIDE SEQUENCE [LARGE SCALE GENOMIC DNA]</scope>
    <source>
        <strain evidence="10">ATCC 19707 / BCRC 17464 / NCIMB 11848 / C-107</strain>
        <plasmid evidence="9 10">A</plasmid>
    </source>
</reference>
<dbReference type="Pfam" id="PF02696">
    <property type="entry name" value="SelO"/>
    <property type="match status" value="1"/>
</dbReference>
<dbReference type="GO" id="GO:0005524">
    <property type="term" value="F:ATP binding"/>
    <property type="evidence" value="ECO:0007669"/>
    <property type="project" value="UniProtKB-UniRule"/>
</dbReference>
<accession>Q3JF64</accession>
<keyword evidence="6 8" id="KW-0067">ATP-binding</keyword>
<feature type="binding site" evidence="8">
    <location>
        <position position="282"/>
    </location>
    <ligand>
        <name>Mg(2+)</name>
        <dbReference type="ChEBI" id="CHEBI:18420"/>
    </ligand>
</feature>
<dbReference type="AlphaFoldDB" id="Q3JF64"/>
<feature type="binding site" evidence="8">
    <location>
        <position position="146"/>
    </location>
    <ligand>
        <name>ATP</name>
        <dbReference type="ChEBI" id="CHEBI:30616"/>
    </ligand>
</feature>
<protein>
    <recommendedName>
        <fullName evidence="8">Protein nucleotidyltransferase YdiU</fullName>
        <ecNumber evidence="8">2.7.7.-</ecNumber>
    </recommendedName>
    <alternativeName>
        <fullName evidence="8">Protein adenylyltransferase YdiU</fullName>
        <ecNumber evidence="8">2.7.7.108</ecNumber>
    </alternativeName>
    <alternativeName>
        <fullName evidence="8">Protein uridylyltransferase YdiU</fullName>
        <ecNumber evidence="8">2.7.7.-</ecNumber>
    </alternativeName>
</protein>
<dbReference type="eggNOG" id="COG0397">
    <property type="taxonomic scope" value="Bacteria"/>
</dbReference>
<dbReference type="PANTHER" id="PTHR12153">
    <property type="entry name" value="SELENOPROTEIN O"/>
    <property type="match status" value="1"/>
</dbReference>
<evidence type="ECO:0000256" key="8">
    <source>
        <dbReference type="HAMAP-Rule" id="MF_00692"/>
    </source>
</evidence>
<evidence type="ECO:0000256" key="4">
    <source>
        <dbReference type="ARBA" id="ARBA00022723"/>
    </source>
</evidence>
<dbReference type="NCBIfam" id="NF000658">
    <property type="entry name" value="PRK00029.1"/>
    <property type="match status" value="1"/>
</dbReference>
<comment type="cofactor">
    <cofactor evidence="8">
        <name>Mg(2+)</name>
        <dbReference type="ChEBI" id="CHEBI:18420"/>
    </cofactor>
    <cofactor evidence="8">
        <name>Mn(2+)</name>
        <dbReference type="ChEBI" id="CHEBI:29035"/>
    </cofactor>
</comment>
<keyword evidence="10" id="KW-1185">Reference proteome</keyword>
<dbReference type="KEGG" id="noc:Noc_A0019"/>
<dbReference type="FunCoup" id="Q3JF64">
    <property type="interactions" value="410"/>
</dbReference>
<name>Q3JF64_NITOC</name>
<keyword evidence="5 8" id="KW-0547">Nucleotide-binding</keyword>
<evidence type="ECO:0000256" key="3">
    <source>
        <dbReference type="ARBA" id="ARBA00022695"/>
    </source>
</evidence>
<dbReference type="InterPro" id="IPR003846">
    <property type="entry name" value="SelO"/>
</dbReference>
<dbReference type="GO" id="GO:0030145">
    <property type="term" value="F:manganese ion binding"/>
    <property type="evidence" value="ECO:0007669"/>
    <property type="project" value="UniProtKB-UniRule"/>
</dbReference>
<keyword evidence="2 8" id="KW-0808">Transferase</keyword>